<dbReference type="AlphaFoldDB" id="A0A0B2VDB9"/>
<protein>
    <submittedName>
        <fullName evidence="2">Uncharacterized protein</fullName>
    </submittedName>
</protein>
<keyword evidence="1" id="KW-0732">Signal</keyword>
<reference evidence="2 4" key="1">
    <citation type="submission" date="2014-11" db="EMBL/GenBank/DDBJ databases">
        <title>Genetic blueprint of the zoonotic pathogen Toxocara canis.</title>
        <authorList>
            <person name="Zhu X.-Q."/>
            <person name="Korhonen P.K."/>
            <person name="Cai H."/>
            <person name="Young N.D."/>
            <person name="Nejsum P."/>
            <person name="von Samson-Himmelstjerna G."/>
            <person name="Boag P.R."/>
            <person name="Tan P."/>
            <person name="Li Q."/>
            <person name="Min J."/>
            <person name="Yang Y."/>
            <person name="Wang X."/>
            <person name="Fang X."/>
            <person name="Hall R.S."/>
            <person name="Hofmann A."/>
            <person name="Sternberg P.W."/>
            <person name="Jex A.R."/>
            <person name="Gasser R.B."/>
        </authorList>
    </citation>
    <scope>NUCLEOTIDE SEQUENCE [LARGE SCALE GENOMIC DNA]</scope>
    <source>
        <strain evidence="2">PN_DK_2014</strain>
    </source>
</reference>
<feature type="signal peptide" evidence="1">
    <location>
        <begin position="1"/>
        <end position="18"/>
    </location>
</feature>
<evidence type="ECO:0000256" key="1">
    <source>
        <dbReference type="SAM" id="SignalP"/>
    </source>
</evidence>
<gene>
    <name evidence="2" type="ORF">Tcan_16056</name>
    <name evidence="3" type="ORF">TCNE_LOCUS244</name>
</gene>
<dbReference type="EMBL" id="JPKZ01001511">
    <property type="protein sequence ID" value="KHN81516.1"/>
    <property type="molecule type" value="Genomic_DNA"/>
</dbReference>
<sequence>MNTAIVWLLIASLIVARAALVVSFAVPATSNLKTRIKRQWGYGMGYYGGYGGGIGNNYGGVDIGSINVENTNLWGWG</sequence>
<feature type="chain" id="PRO_5010412453" evidence="1">
    <location>
        <begin position="19"/>
        <end position="77"/>
    </location>
</feature>
<keyword evidence="4" id="KW-1185">Reference proteome</keyword>
<accession>A0A0B2VDB9</accession>
<reference evidence="3" key="2">
    <citation type="submission" date="2018-11" db="EMBL/GenBank/DDBJ databases">
        <authorList>
            <consortium name="Pathogen Informatics"/>
        </authorList>
    </citation>
    <scope>NUCLEOTIDE SEQUENCE [LARGE SCALE GENOMIC DNA]</scope>
</reference>
<evidence type="ECO:0000313" key="3">
    <source>
        <dbReference type="EMBL" id="VDM23882.1"/>
    </source>
</evidence>
<evidence type="ECO:0000313" key="4">
    <source>
        <dbReference type="Proteomes" id="UP000031036"/>
    </source>
</evidence>
<name>A0A0B2VDB9_TOXCA</name>
<organism evidence="2 4">
    <name type="scientific">Toxocara canis</name>
    <name type="common">Canine roundworm</name>
    <dbReference type="NCBI Taxonomy" id="6265"/>
    <lineage>
        <taxon>Eukaryota</taxon>
        <taxon>Metazoa</taxon>
        <taxon>Ecdysozoa</taxon>
        <taxon>Nematoda</taxon>
        <taxon>Chromadorea</taxon>
        <taxon>Rhabditida</taxon>
        <taxon>Spirurina</taxon>
        <taxon>Ascaridomorpha</taxon>
        <taxon>Ascaridoidea</taxon>
        <taxon>Toxocaridae</taxon>
        <taxon>Toxocara</taxon>
    </lineage>
</organism>
<proteinExistence type="predicted"/>
<evidence type="ECO:0000313" key="2">
    <source>
        <dbReference type="EMBL" id="KHN81516.1"/>
    </source>
</evidence>
<dbReference type="Proteomes" id="UP000031036">
    <property type="component" value="Unassembled WGS sequence"/>
</dbReference>
<dbReference type="EMBL" id="UYWY01000091">
    <property type="protein sequence ID" value="VDM23882.1"/>
    <property type="molecule type" value="Genomic_DNA"/>
</dbReference>